<evidence type="ECO:0000313" key="4">
    <source>
        <dbReference type="EnsemblMetazoa" id="SCAU014331-PA"/>
    </source>
</evidence>
<keyword evidence="1 2" id="KW-0175">Coiled coil</keyword>
<reference evidence="4" key="1">
    <citation type="submission" date="2020-05" db="UniProtKB">
        <authorList>
            <consortium name="EnsemblMetazoa"/>
        </authorList>
    </citation>
    <scope>IDENTIFICATION</scope>
    <source>
        <strain evidence="4">USDA</strain>
    </source>
</reference>
<feature type="domain" description="Cilia- and flagella-associated protein 58 central coiled coil" evidence="3">
    <location>
        <begin position="469"/>
        <end position="705"/>
    </location>
</feature>
<evidence type="ECO:0000256" key="2">
    <source>
        <dbReference type="SAM" id="Coils"/>
    </source>
</evidence>
<dbReference type="InterPro" id="IPR049270">
    <property type="entry name" value="CFAP58_CC"/>
</dbReference>
<dbReference type="PANTHER" id="PTHR32083:SF0">
    <property type="entry name" value="CILIA AND FLAGELLA-ASSOCIATED PROTEIN 58"/>
    <property type="match status" value="1"/>
</dbReference>
<organism evidence="4 5">
    <name type="scientific">Stomoxys calcitrans</name>
    <name type="common">Stable fly</name>
    <name type="synonym">Conops calcitrans</name>
    <dbReference type="NCBI Taxonomy" id="35570"/>
    <lineage>
        <taxon>Eukaryota</taxon>
        <taxon>Metazoa</taxon>
        <taxon>Ecdysozoa</taxon>
        <taxon>Arthropoda</taxon>
        <taxon>Hexapoda</taxon>
        <taxon>Insecta</taxon>
        <taxon>Pterygota</taxon>
        <taxon>Neoptera</taxon>
        <taxon>Endopterygota</taxon>
        <taxon>Diptera</taxon>
        <taxon>Brachycera</taxon>
        <taxon>Muscomorpha</taxon>
        <taxon>Muscoidea</taxon>
        <taxon>Muscidae</taxon>
        <taxon>Stomoxys</taxon>
    </lineage>
</organism>
<sequence>MPPKVKIPIGKAGAGGKKAKGKEKKKIIVEPEPELFMQVSDTSFLERELDLMTDLNDEFFNQSNKTIQQLMEYGRTFEASRIKKYTDIIFNLHRRYVDEVKENEQLRPQVQKAENKLRLALELTATSEESMQYLKEALGNAWKESDASLSREQDIQEKFQEILMKCETFERKQTENQDESAEFGHLSKYKNIILRERDRINGEVIDLEKRLKVQRYYSESLEYIIHNHEDTMNKMAVRVKVLASEKSNLDTKLRSLINNLEDQREINQKTLSKLDTTTKELNDTNAALTKKTADYDRLKISADKMKNENTLQAKQLTKYEEEIADLHKQQKEADESIKALRLEDKVKAHTINELNNKYKKAVQDHTSVSSKLFQMNRVNNGLNEDIIQLKNHSNSLEKDLLNSAQKFDDLRRLKENIQRERNSLKSDITKLNHQIADLQHTIMMQSNTIDSLRLDINKLNVKVDEAKINIAKAEKERNEMAQEVETLHEKIEYYQEQIQLKSDQIADLIEKLQQKQSALVNMTKRLESVQSEKMILQRSLEGSTLEIKNLQELKIKTDQQITQLTNEIAANENKIKSLNLRIDHLNIANKELQSQLRSKEKLLSGVRKDLKEMKQKNEHFMSVISEDELRFLKLSQELEETRKEKNLIGLQMVRRNDEIVLLKEKLCITQAALDQGQTQYNQRVEDIRLLKLEITNLQTERECLSKAIKSTADMREEVIRLQRSLNQERVRVRALTEDAKTPTGVHRWRILKGEDPGKYQLLMKVQMLQKRYLKQETEKTNIRRQLEESKRICETLKKVLENLPTTQVKQKLVETQRINKRQLKKIKALSAELTIDAIELKARECIIEDFKTTMKIASAEMCDTEDTSNFLSSNSSSQEKYVDCVFTNTDSLESMGSKGKEELEVNAF</sequence>
<dbReference type="OrthoDB" id="20035at2759"/>
<dbReference type="SUPFAM" id="SSF58038">
    <property type="entry name" value="SNARE fusion complex"/>
    <property type="match status" value="1"/>
</dbReference>
<feature type="coiled-coil region" evidence="2">
    <location>
        <begin position="379"/>
        <end position="644"/>
    </location>
</feature>
<evidence type="ECO:0000259" key="3">
    <source>
        <dbReference type="Pfam" id="PF21771"/>
    </source>
</evidence>
<keyword evidence="5" id="KW-1185">Reference proteome</keyword>
<dbReference type="AlphaFoldDB" id="A0A1I8Q6E1"/>
<proteinExistence type="predicted"/>
<evidence type="ECO:0000256" key="1">
    <source>
        <dbReference type="ARBA" id="ARBA00023054"/>
    </source>
</evidence>
<dbReference type="KEGG" id="scac:106083354"/>
<feature type="coiled-coil region" evidence="2">
    <location>
        <begin position="246"/>
        <end position="343"/>
    </location>
</feature>
<dbReference type="PANTHER" id="PTHR32083">
    <property type="entry name" value="CILIA AND FLAGELLA-ASSOCIATED PROTEIN 58-RELATED"/>
    <property type="match status" value="1"/>
</dbReference>
<accession>A0A1I8Q6E1</accession>
<protein>
    <recommendedName>
        <fullName evidence="3">Cilia- and flagella-associated protein 58 central coiled coil domain-containing protein</fullName>
    </recommendedName>
</protein>
<dbReference type="VEuPathDB" id="VectorBase:SCAU014331"/>
<dbReference type="Proteomes" id="UP000095300">
    <property type="component" value="Unassembled WGS sequence"/>
</dbReference>
<dbReference type="Gene3D" id="1.10.287.1490">
    <property type="match status" value="1"/>
</dbReference>
<dbReference type="STRING" id="35570.A0A1I8Q6E1"/>
<gene>
    <name evidence="4" type="primary">106083354</name>
</gene>
<evidence type="ECO:0000313" key="5">
    <source>
        <dbReference type="Proteomes" id="UP000095300"/>
    </source>
</evidence>
<dbReference type="EnsemblMetazoa" id="SCAU014331-RA">
    <property type="protein sequence ID" value="SCAU014331-PA"/>
    <property type="gene ID" value="SCAU014331"/>
</dbReference>
<dbReference type="Pfam" id="PF21771">
    <property type="entry name" value="CFAP58_CC"/>
    <property type="match status" value="1"/>
</dbReference>
<dbReference type="GO" id="GO:0005856">
    <property type="term" value="C:cytoskeleton"/>
    <property type="evidence" value="ECO:0007669"/>
    <property type="project" value="TreeGrafter"/>
</dbReference>
<name>A0A1I8Q6E1_STOCA</name>